<dbReference type="SMART" id="SM00347">
    <property type="entry name" value="HTH_MARR"/>
    <property type="match status" value="1"/>
</dbReference>
<gene>
    <name evidence="2" type="ORF">SDC9_46731</name>
</gene>
<dbReference type="AlphaFoldDB" id="A0A644W9K3"/>
<dbReference type="GO" id="GO:0003700">
    <property type="term" value="F:DNA-binding transcription factor activity"/>
    <property type="evidence" value="ECO:0007669"/>
    <property type="project" value="InterPro"/>
</dbReference>
<dbReference type="PRINTS" id="PR00598">
    <property type="entry name" value="HTHMARR"/>
</dbReference>
<feature type="domain" description="HTH marR-type" evidence="1">
    <location>
        <begin position="4"/>
        <end position="136"/>
    </location>
</feature>
<dbReference type="InterPro" id="IPR036390">
    <property type="entry name" value="WH_DNA-bd_sf"/>
</dbReference>
<dbReference type="Gene3D" id="1.10.10.10">
    <property type="entry name" value="Winged helix-like DNA-binding domain superfamily/Winged helix DNA-binding domain"/>
    <property type="match status" value="1"/>
</dbReference>
<dbReference type="Pfam" id="PF01047">
    <property type="entry name" value="MarR"/>
    <property type="match status" value="1"/>
</dbReference>
<dbReference type="PANTHER" id="PTHR33164">
    <property type="entry name" value="TRANSCRIPTIONAL REGULATOR, MARR FAMILY"/>
    <property type="match status" value="1"/>
</dbReference>
<dbReference type="InterPro" id="IPR036388">
    <property type="entry name" value="WH-like_DNA-bd_sf"/>
</dbReference>
<reference evidence="2" key="1">
    <citation type="submission" date="2019-08" db="EMBL/GenBank/DDBJ databases">
        <authorList>
            <person name="Kucharzyk K."/>
            <person name="Murdoch R.W."/>
            <person name="Higgins S."/>
            <person name="Loffler F."/>
        </authorList>
    </citation>
    <scope>NUCLEOTIDE SEQUENCE</scope>
</reference>
<dbReference type="InterPro" id="IPR039422">
    <property type="entry name" value="MarR/SlyA-like"/>
</dbReference>
<dbReference type="InterPro" id="IPR000835">
    <property type="entry name" value="HTH_MarR-typ"/>
</dbReference>
<accession>A0A644W9K3</accession>
<evidence type="ECO:0000259" key="1">
    <source>
        <dbReference type="PROSITE" id="PS50995"/>
    </source>
</evidence>
<dbReference type="GO" id="GO:0006950">
    <property type="term" value="P:response to stress"/>
    <property type="evidence" value="ECO:0007669"/>
    <property type="project" value="TreeGrafter"/>
</dbReference>
<proteinExistence type="predicted"/>
<sequence length="147" mass="16525">MDERREILMTYLRVTQHVSRQFRSHFGQLHLTFPQALVLSVLAASGPMTLGALACETKSANSTISGVVDRLEKLGLARREQSSSDRRITYVSATDKYRALNEETKSDVGDYFASLLDNMSDEDQNMLHGALRMLEKVLDQAEEGDKE</sequence>
<name>A0A644W9K3_9ZZZZ</name>
<dbReference type="PROSITE" id="PS50995">
    <property type="entry name" value="HTH_MARR_2"/>
    <property type="match status" value="1"/>
</dbReference>
<dbReference type="PANTHER" id="PTHR33164:SF99">
    <property type="entry name" value="MARR FAMILY REGULATORY PROTEIN"/>
    <property type="match status" value="1"/>
</dbReference>
<dbReference type="SUPFAM" id="SSF46785">
    <property type="entry name" value="Winged helix' DNA-binding domain"/>
    <property type="match status" value="1"/>
</dbReference>
<protein>
    <recommendedName>
        <fullName evidence="1">HTH marR-type domain-containing protein</fullName>
    </recommendedName>
</protein>
<evidence type="ECO:0000313" key="2">
    <source>
        <dbReference type="EMBL" id="MPM00505.1"/>
    </source>
</evidence>
<organism evidence="2">
    <name type="scientific">bioreactor metagenome</name>
    <dbReference type="NCBI Taxonomy" id="1076179"/>
    <lineage>
        <taxon>unclassified sequences</taxon>
        <taxon>metagenomes</taxon>
        <taxon>ecological metagenomes</taxon>
    </lineage>
</organism>
<dbReference type="EMBL" id="VSSQ01000734">
    <property type="protein sequence ID" value="MPM00505.1"/>
    <property type="molecule type" value="Genomic_DNA"/>
</dbReference>
<comment type="caution">
    <text evidence="2">The sequence shown here is derived from an EMBL/GenBank/DDBJ whole genome shotgun (WGS) entry which is preliminary data.</text>
</comment>